<evidence type="ECO:0000313" key="3">
    <source>
        <dbReference type="Proteomes" id="UP000703269"/>
    </source>
</evidence>
<sequence>MAIEFLGFTVWIDCEDKELPEYEVQVEDENTVSCYIASEVGKEFKIGWINKSPLAQCVVACYMDGRPVGGKPSARTQAGGIDGVYTAAGTMRPFKFSPVVTTALRDSADDDDIADPDGVDPDLGSLQIEVHRVAGRGDAGLRADHAQNQARGRVLDIGPVHERSKKLGAHHVALGDAVHRPDGRRPQFLAPTYAPNLGPYAVFRFLYRPRGTSGGALRCRLMC</sequence>
<protein>
    <recommendedName>
        <fullName evidence="1">DUF7918 domain-containing protein</fullName>
    </recommendedName>
</protein>
<feature type="domain" description="DUF7918" evidence="1">
    <location>
        <begin position="7"/>
        <end position="210"/>
    </location>
</feature>
<dbReference type="AlphaFoldDB" id="A0A9P3G181"/>
<organism evidence="2 3">
    <name type="scientific">Phanerochaete sordida</name>
    <dbReference type="NCBI Taxonomy" id="48140"/>
    <lineage>
        <taxon>Eukaryota</taxon>
        <taxon>Fungi</taxon>
        <taxon>Dikarya</taxon>
        <taxon>Basidiomycota</taxon>
        <taxon>Agaricomycotina</taxon>
        <taxon>Agaricomycetes</taxon>
        <taxon>Polyporales</taxon>
        <taxon>Phanerochaetaceae</taxon>
        <taxon>Phanerochaete</taxon>
    </lineage>
</organism>
<dbReference type="OrthoDB" id="3364132at2759"/>
<dbReference type="InterPro" id="IPR057678">
    <property type="entry name" value="DUF7918"/>
</dbReference>
<proteinExistence type="predicted"/>
<accession>A0A9P3G181</accession>
<gene>
    <name evidence="2" type="ORF">PsYK624_032210</name>
</gene>
<reference evidence="2 3" key="1">
    <citation type="submission" date="2021-08" db="EMBL/GenBank/DDBJ databases">
        <title>Draft Genome Sequence of Phanerochaete sordida strain YK-624.</title>
        <authorList>
            <person name="Mori T."/>
            <person name="Dohra H."/>
            <person name="Suzuki T."/>
            <person name="Kawagishi H."/>
            <person name="Hirai H."/>
        </authorList>
    </citation>
    <scope>NUCLEOTIDE SEQUENCE [LARGE SCALE GENOMIC DNA]</scope>
    <source>
        <strain evidence="2 3">YK-624</strain>
    </source>
</reference>
<dbReference type="PANTHER" id="PTHR36223">
    <property type="entry name" value="BETA-LACTAMASE-TYPE TRANSPEPTIDASE FOLD DOMAIN CONTAINING PROTEIN"/>
    <property type="match status" value="1"/>
</dbReference>
<dbReference type="Pfam" id="PF25534">
    <property type="entry name" value="DUF7918"/>
    <property type="match status" value="1"/>
</dbReference>
<name>A0A9P3G181_9APHY</name>
<dbReference type="EMBL" id="BPQB01000005">
    <property type="protein sequence ID" value="GJE87138.1"/>
    <property type="molecule type" value="Genomic_DNA"/>
</dbReference>
<evidence type="ECO:0000259" key="1">
    <source>
        <dbReference type="Pfam" id="PF25534"/>
    </source>
</evidence>
<comment type="caution">
    <text evidence="2">The sequence shown here is derived from an EMBL/GenBank/DDBJ whole genome shotgun (WGS) entry which is preliminary data.</text>
</comment>
<keyword evidence="3" id="KW-1185">Reference proteome</keyword>
<evidence type="ECO:0000313" key="2">
    <source>
        <dbReference type="EMBL" id="GJE87138.1"/>
    </source>
</evidence>
<dbReference type="PANTHER" id="PTHR36223:SF1">
    <property type="entry name" value="TRANSCRIPTION ELONGATION FACTOR EAF N-TERMINAL DOMAIN-CONTAINING PROTEIN"/>
    <property type="match status" value="1"/>
</dbReference>
<dbReference type="Proteomes" id="UP000703269">
    <property type="component" value="Unassembled WGS sequence"/>
</dbReference>